<keyword evidence="1" id="KW-0472">Membrane</keyword>
<sequence length="271" mass="29745">MIEQQIQQFNADVDHLLETGQLPSSADPNHQALLHLAQQLEQLRLQPSSIQQAATAQRIQQFGTRKQHSGGFMLKSNMRMALAVVMALVVATVAVPPLRSYASQILRQIGWLSVTNEPTKAEQLLTATEVPPIPDQPTVTPPVLSDASPFNPTYLPAGYVAKPSYSGRYYANDSTPDSIYISVRSIEEGSTLGVGAASTTPITLRNTQGLYIEQAPLYIKAKEGKMYQEDLETIAVNLVLWEENGQIIIVESYVLDQTTLIQIAEGLEVNE</sequence>
<protein>
    <recommendedName>
        <fullName evidence="4">DUF4367 domain-containing protein</fullName>
    </recommendedName>
</protein>
<dbReference type="Proteomes" id="UP001428290">
    <property type="component" value="Unassembled WGS sequence"/>
</dbReference>
<accession>A0ABP9X1E0</accession>
<proteinExistence type="predicted"/>
<gene>
    <name evidence="2" type="ORF">Hgul01_02063</name>
</gene>
<evidence type="ECO:0008006" key="4">
    <source>
        <dbReference type="Google" id="ProtNLM"/>
    </source>
</evidence>
<evidence type="ECO:0000313" key="3">
    <source>
        <dbReference type="Proteomes" id="UP001428290"/>
    </source>
</evidence>
<evidence type="ECO:0000313" key="2">
    <source>
        <dbReference type="EMBL" id="GAA5528265.1"/>
    </source>
</evidence>
<dbReference type="EMBL" id="BAABRU010000006">
    <property type="protein sequence ID" value="GAA5528265.1"/>
    <property type="molecule type" value="Genomic_DNA"/>
</dbReference>
<reference evidence="2 3" key="1">
    <citation type="submission" date="2024-02" db="EMBL/GenBank/DDBJ databases">
        <title>Herpetosiphon gulosus NBRC 112829.</title>
        <authorList>
            <person name="Ichikawa N."/>
            <person name="Katano-Makiyama Y."/>
            <person name="Hidaka K."/>
        </authorList>
    </citation>
    <scope>NUCLEOTIDE SEQUENCE [LARGE SCALE GENOMIC DNA]</scope>
    <source>
        <strain evidence="2 3">NBRC 112829</strain>
    </source>
</reference>
<keyword evidence="1" id="KW-0812">Transmembrane</keyword>
<comment type="caution">
    <text evidence="2">The sequence shown here is derived from an EMBL/GenBank/DDBJ whole genome shotgun (WGS) entry which is preliminary data.</text>
</comment>
<keyword evidence="3" id="KW-1185">Reference proteome</keyword>
<evidence type="ECO:0000256" key="1">
    <source>
        <dbReference type="SAM" id="Phobius"/>
    </source>
</evidence>
<dbReference type="RefSeq" id="WP_345721875.1">
    <property type="nucleotide sequence ID" value="NZ_BAABRU010000006.1"/>
</dbReference>
<keyword evidence="1" id="KW-1133">Transmembrane helix</keyword>
<organism evidence="2 3">
    <name type="scientific">Herpetosiphon gulosus</name>
    <dbReference type="NCBI Taxonomy" id="1973496"/>
    <lineage>
        <taxon>Bacteria</taxon>
        <taxon>Bacillati</taxon>
        <taxon>Chloroflexota</taxon>
        <taxon>Chloroflexia</taxon>
        <taxon>Herpetosiphonales</taxon>
        <taxon>Herpetosiphonaceae</taxon>
        <taxon>Herpetosiphon</taxon>
    </lineage>
</organism>
<feature type="transmembrane region" description="Helical" evidence="1">
    <location>
        <begin position="80"/>
        <end position="98"/>
    </location>
</feature>
<name>A0ABP9X1E0_9CHLR</name>